<dbReference type="Pfam" id="PF00092">
    <property type="entry name" value="VWA"/>
    <property type="match status" value="3"/>
</dbReference>
<comment type="subunit">
    <text evidence="12">Multimeric. Interacts with F8.</text>
</comment>
<organism evidence="19 20">
    <name type="scientific">Pyxicephalus adspersus</name>
    <name type="common">African bullfrog</name>
    <dbReference type="NCBI Taxonomy" id="30357"/>
    <lineage>
        <taxon>Eukaryota</taxon>
        <taxon>Metazoa</taxon>
        <taxon>Chordata</taxon>
        <taxon>Craniata</taxon>
        <taxon>Vertebrata</taxon>
        <taxon>Euteleostomi</taxon>
        <taxon>Amphibia</taxon>
        <taxon>Batrachia</taxon>
        <taxon>Anura</taxon>
        <taxon>Neobatrachia</taxon>
        <taxon>Ranoidea</taxon>
        <taxon>Pyxicephalidae</taxon>
        <taxon>Pyxicephalinae</taxon>
        <taxon>Pyxicephalus</taxon>
    </lineage>
</organism>
<comment type="caution">
    <text evidence="19">The sequence shown here is derived from an EMBL/GenBank/DDBJ whole genome shotgun (WGS) entry which is preliminary data.</text>
</comment>
<dbReference type="SMART" id="SM00832">
    <property type="entry name" value="C8"/>
    <property type="match status" value="4"/>
</dbReference>
<feature type="domain" description="VWFD" evidence="18">
    <location>
        <begin position="33"/>
        <end position="201"/>
    </location>
</feature>
<keyword evidence="8" id="KW-0130">Cell adhesion</keyword>
<evidence type="ECO:0000259" key="15">
    <source>
        <dbReference type="PROSITE" id="PS01225"/>
    </source>
</evidence>
<evidence type="ECO:0000313" key="20">
    <source>
        <dbReference type="Proteomes" id="UP001181693"/>
    </source>
</evidence>
<dbReference type="FunFam" id="2.10.25.10:FF:000055">
    <property type="entry name" value="alpha-tectorin isoform X1"/>
    <property type="match status" value="1"/>
</dbReference>
<evidence type="ECO:0000256" key="12">
    <source>
        <dbReference type="ARBA" id="ARBA00025858"/>
    </source>
</evidence>
<name>A0AAV3AV89_PYXAD</name>
<dbReference type="Pfam" id="PF08742">
    <property type="entry name" value="C8"/>
    <property type="match status" value="4"/>
</dbReference>
<dbReference type="PROSITE" id="PS50234">
    <property type="entry name" value="VWFA"/>
    <property type="match status" value="3"/>
</dbReference>
<evidence type="ECO:0000256" key="1">
    <source>
        <dbReference type="ARBA" id="ARBA00004498"/>
    </source>
</evidence>
<dbReference type="PANTHER" id="PTHR11339:SF361">
    <property type="entry name" value="VON WILLEBRAND FACTOR"/>
    <property type="match status" value="1"/>
</dbReference>
<feature type="disulfide bond" evidence="13">
    <location>
        <begin position="2693"/>
        <end position="2742"/>
    </location>
</feature>
<feature type="chain" id="PRO_5043696676" description="von Willebrand factor" evidence="14">
    <location>
        <begin position="21"/>
        <end position="2772"/>
    </location>
</feature>
<dbReference type="SUPFAM" id="SSF53300">
    <property type="entry name" value="vWA-like"/>
    <property type="match status" value="3"/>
</dbReference>
<gene>
    <name evidence="19" type="ORF">GDO54_006457</name>
</gene>
<keyword evidence="11" id="KW-0325">Glycoprotein</keyword>
<evidence type="ECO:0000256" key="9">
    <source>
        <dbReference type="ARBA" id="ARBA00023084"/>
    </source>
</evidence>
<dbReference type="InterPro" id="IPR036084">
    <property type="entry name" value="Ser_inhib-like_sf"/>
</dbReference>
<dbReference type="SUPFAM" id="SSF57567">
    <property type="entry name" value="Serine protease inhibitors"/>
    <property type="match status" value="5"/>
</dbReference>
<feature type="domain" description="VWFA" evidence="17">
    <location>
        <begin position="1280"/>
        <end position="1453"/>
    </location>
</feature>
<feature type="domain" description="VWFA" evidence="17">
    <location>
        <begin position="1633"/>
        <end position="1814"/>
    </location>
</feature>
<dbReference type="SMART" id="SM00327">
    <property type="entry name" value="VWA"/>
    <property type="match status" value="3"/>
</dbReference>
<feature type="domain" description="VWFA" evidence="17">
    <location>
        <begin position="1493"/>
        <end position="1618"/>
    </location>
</feature>
<evidence type="ECO:0000256" key="2">
    <source>
        <dbReference type="ARBA" id="ARBA00016619"/>
    </source>
</evidence>
<dbReference type="GO" id="GO:0007596">
    <property type="term" value="P:blood coagulation"/>
    <property type="evidence" value="ECO:0007669"/>
    <property type="project" value="TreeGrafter"/>
</dbReference>
<feature type="disulfide bond" evidence="13">
    <location>
        <begin position="2708"/>
        <end position="2760"/>
    </location>
</feature>
<dbReference type="Gene3D" id="2.10.25.10">
    <property type="entry name" value="Laminin"/>
    <property type="match status" value="5"/>
</dbReference>
<dbReference type="InterPro" id="IPR058753">
    <property type="entry name" value="TIL_OTOGL_Mucin"/>
</dbReference>
<dbReference type="GO" id="GO:0031589">
    <property type="term" value="P:cell-substrate adhesion"/>
    <property type="evidence" value="ECO:0007669"/>
    <property type="project" value="TreeGrafter"/>
</dbReference>
<feature type="domain" description="VWFC" evidence="16">
    <location>
        <begin position="2374"/>
        <end position="2440"/>
    </location>
</feature>
<dbReference type="Pfam" id="PF01826">
    <property type="entry name" value="TIL"/>
    <property type="match status" value="3"/>
</dbReference>
<dbReference type="EMBL" id="DYDO01000002">
    <property type="protein sequence ID" value="DBA30489.1"/>
    <property type="molecule type" value="Genomic_DNA"/>
</dbReference>
<dbReference type="PANTHER" id="PTHR11339">
    <property type="entry name" value="EXTRACELLULAR MATRIX GLYCOPROTEIN RELATED"/>
    <property type="match status" value="1"/>
</dbReference>
<dbReference type="PROSITE" id="PS01225">
    <property type="entry name" value="CTCK_2"/>
    <property type="match status" value="1"/>
</dbReference>
<dbReference type="FunFam" id="2.10.25.10:FF:000674">
    <property type="entry name" value="Mucin-2"/>
    <property type="match status" value="1"/>
</dbReference>
<dbReference type="PROSITE" id="PS01208">
    <property type="entry name" value="VWFC_1"/>
    <property type="match status" value="2"/>
</dbReference>
<evidence type="ECO:0000259" key="18">
    <source>
        <dbReference type="PROSITE" id="PS51233"/>
    </source>
</evidence>
<feature type="disulfide bond" evidence="13">
    <location>
        <begin position="2678"/>
        <end position="2728"/>
    </location>
</feature>
<evidence type="ECO:0000313" key="19">
    <source>
        <dbReference type="EMBL" id="DBA30489.1"/>
    </source>
</evidence>
<dbReference type="SMART" id="SM00041">
    <property type="entry name" value="CT"/>
    <property type="match status" value="1"/>
</dbReference>
<feature type="domain" description="VWFC" evidence="16">
    <location>
        <begin position="2202"/>
        <end position="2275"/>
    </location>
</feature>
<keyword evidence="14" id="KW-0732">Signal</keyword>
<evidence type="ECO:0000256" key="6">
    <source>
        <dbReference type="ARBA" id="ARBA00022696"/>
    </source>
</evidence>
<feature type="domain" description="VWFC" evidence="16">
    <location>
        <begin position="2534"/>
        <end position="2599"/>
    </location>
</feature>
<dbReference type="Pfam" id="PF00094">
    <property type="entry name" value="VWD"/>
    <property type="match status" value="4"/>
</dbReference>
<dbReference type="InterPro" id="IPR050780">
    <property type="entry name" value="Mucin_vWF_Thrombospondin_sf"/>
</dbReference>
<feature type="domain" description="VWFD" evidence="18">
    <location>
        <begin position="386"/>
        <end position="560"/>
    </location>
</feature>
<dbReference type="InterPro" id="IPR002035">
    <property type="entry name" value="VWF_A"/>
</dbReference>
<keyword evidence="7" id="KW-0677">Repeat</keyword>
<evidence type="ECO:0000256" key="10">
    <source>
        <dbReference type="ARBA" id="ARBA00023157"/>
    </source>
</evidence>
<protein>
    <recommendedName>
        <fullName evidence="2">von Willebrand factor</fullName>
    </recommendedName>
</protein>
<dbReference type="InterPro" id="IPR036465">
    <property type="entry name" value="vWFA_dom_sf"/>
</dbReference>
<keyword evidence="20" id="KW-1185">Reference proteome</keyword>
<keyword evidence="3" id="KW-0964">Secreted</keyword>
<reference evidence="19" key="1">
    <citation type="thesis" date="2020" institute="ProQuest LLC" country="789 East Eisenhower Parkway, Ann Arbor, MI, USA">
        <title>Comparative Genomics and Chromosome Evolution.</title>
        <authorList>
            <person name="Mudd A.B."/>
        </authorList>
    </citation>
    <scope>NUCLEOTIDE SEQUENCE</scope>
    <source>
        <strain evidence="19">1538</strain>
        <tissue evidence="19">Blood</tissue>
    </source>
</reference>
<evidence type="ECO:0000256" key="7">
    <source>
        <dbReference type="ARBA" id="ARBA00022737"/>
    </source>
</evidence>
<dbReference type="InterPro" id="IPR006207">
    <property type="entry name" value="Cys_knot_C"/>
</dbReference>
<dbReference type="PROSITE" id="PS50184">
    <property type="entry name" value="VWFC_2"/>
    <property type="match status" value="3"/>
</dbReference>
<keyword evidence="9" id="KW-0094">Blood coagulation</keyword>
<dbReference type="InterPro" id="IPR001007">
    <property type="entry name" value="VWF_dom"/>
</dbReference>
<feature type="disulfide bond" evidence="13">
    <location>
        <begin position="2704"/>
        <end position="2758"/>
    </location>
</feature>
<feature type="domain" description="VWFD" evidence="18">
    <location>
        <begin position="1892"/>
        <end position="2069"/>
    </location>
</feature>
<dbReference type="InterPro" id="IPR001846">
    <property type="entry name" value="VWF_type-D"/>
</dbReference>
<dbReference type="SMART" id="SM00215">
    <property type="entry name" value="VWC_out"/>
    <property type="match status" value="2"/>
</dbReference>
<dbReference type="PROSITE" id="PS51233">
    <property type="entry name" value="VWFD"/>
    <property type="match status" value="4"/>
</dbReference>
<sequence length="2772" mass="308023">MRGLQVIVTVLVSLLTPGTPLDVFGKPDWSSLSRCSLFGENHIRTFDGTFYDFVGDCSYMVAGDCHKHTFSLQVDYRFGKKKSISMYLGEYYDIHMFFDGTATEGEKSISMPYAANGIYLENEAGYHKLSSHEHGIMVKIDVSGNVQIVFSNEHFNRTCGLCGNFNQFAEDDFLTQEGIIAERSYEFANSWALHGGDKRCKRIYPPSNTCNISSEAAEKDLMQRCQLLKTSAVFAKCHQVVDPDPFIDICEKDMCKCAEDVHCPCQTFLEYARSCAQQGVIIHGWPKDTECKPECPHGMEYNECVSPCVQTCQSLNINEVCQESCNDGCRCPEGKVLDGYQCIDPSECSCVHAGKRYSTGAKITRDCNTCSCKKGLWDCSDKDCPGECFVTGQSHFKSFDNKYFTFSGICHYLLAKDTMDNTFSVAIETVQCADDQDAVCTRSASVRLLDMHNITIKLKHGGGVSIDGQDIMLPLLQGSLRIQTTALTSVQLSYRDDLQIDWDGHGKLLLKLSPVYSESTSGLCGNYNGNQGDDFLSPSGLVEASVEDFGNSWKLSGDCVDLVKQDMDPCILNPKRARFAEDVCSALMDTIFQPCHNEVNPLPYLKNCRYDVCACSNGKECLCSAFSSYASACSRKGVLIEWRTPEFCPMVCPEGKIYQECGSPCNRTCRSVSHPDTNCKEFCMEGCYCPPGLYANEFGECVPKSECQCYYDGELFQPDDVFSNHHSMCYCEEGLMHCIASDIPGSYYADAYFSQSARVKRSLMCRPPMRKVVCSPDDPTIKGTECTKTCQNYEFECLSSFCISGCLCPEGMVRHNSKCIYPSRCPCTHAGKEYAPGESVEIDCNTCVCRDRKWQCTNKVCDGTCSAIGVSHYLTFDGMKYNFPGDCQYVMVQDYCNGGTGTFRILVGNVGCGFTGEKCSKKITIYFRNGEIELADEQVTIKRPLSDETGFDLLQSGNFFILILGSEMSVTWDKGMRVYVTLKETLREKVCGLCGNFDGIENNDLVSSHNQVEINPSNFGNSWKVNPLCADAAMFSAAVSMPLCQDNVLKQAAVEHACSIIMGDIFQACEKLVDPTPYYEICTYDTCTCESIGDCACFCDSIAAYAHACAQKGVIVQWRSQQMCPQSCEHKNEKELEYVCEWRYNSCAPACPATCQHPEPLNCPLKCVDGCQAHCPPGKILNEVTESCIDPKDCPVCVVGGRHVPHGKIIFLNQDDPKSCQQCNCEDQTLQCIPCKIEHMAMTTIPTPTEVVPTTPDEDEEEEKGVTVLPGTYTCEKAMDLVFLVDGSSKLSEAEFEIVKDFIVSILEKIRISQKRIRVSVVQYYSLYTPKLFHLKDKLKLIDIVAKVKNMKYYGSSTASTFEALKYTSYYIFPEAPRDNAPKMVMLLTASKNQKSIGSLMKAVMKRKITVIPVAIGPNANLEEVKLIQSKSIHNKPFIVPNVKDLPSYKDEIIDYLCGLVPEPTTKTPTRPTSATKQPDVPLTTALIPPSKELFFLIETSNNITKENFTQTIEFLEKLIREMDMSKEVIYITIIQYSYTITLEYRFTGRETKQDMIRKIKEIKYRGGNATNTGEALRYLNHEKFRKGYDSSSQVPRLVYMIQSNPPTDTITKPDDVAVTPIVIDVPCTKLMDVIFLLDGSINIKQSEFELMKTFVKNFIYKAHIGPEATQVAVLQYGWTPQLEIAWTDPQNKEGLIKQVDNMLKMEGGPSKIGDALQYAVQSVISEVHGARPLSSKITIILVADKSEDQVNDAASWATTNRVSVFPIGVGSRYDEDELSILAGPSAINKITKLQLFEDLPTIPLLGNDFIKKLCTDGIKVCVDEEGNWRKLDPIRPMSHCQMSDVRCLPDGTTNLESHRVNCMKIPKPICDNNLPAIKVEEKCGCRWVCPCTCKGSSNRHIVTFDGLNFKLISDCSYVLFNDKTNNVEVILQNGECSLLNHQTCMNSVQVKHNQDTVTLLNNMQVSVNGRVVTVPYHSSTFEIDVYGAVIHEVKIPSLGFVFTFTPSINEFILQLNPHVFSSSTSGLCGICDHNPGNDFTLKDGSVTRDSSLFIKQWTLPDHMGRTCETRPDDACTQTPNSHCKILLSKTFEACHSKIQPSTYFALCEDSSCHGQDFCEIIAGYSHLCRIHGVCIDWRTADLCPMKCPSTMVYNHCRIGCDRDCENTHNATVCSDHPTEGCFCPDGDVTFNGKCVSEHVCTQCVDSEGFEHMHLERWIPSHEPCSICICLDNRMINCSPKPCPTVEPITCGHCEIPKLKKTSDQCCPEYECVCDNTTCTLPSVPRCENGMIPVLANPGECIPIYNCACKLETCPVPPTCPSYKELTKTSTKCCDTYECRCTCSNSTNTCPPGYISSSLTNECGCTTVTCAPDEVCVHKNIVYRIGSTWEEGCQNCRCTDLMDSITGLRIVECVKKQCNVKCAPGFKYVTRENECCGTCKRAVCEQEMPHFEGHKGDFDESDSTSRWYSVGAQWTSPSDPCIINECTQVNGEVFTLQKNVSCTDIETKNCPTGYELKCVHGAECCPTCSCDPIPGCLLNGTIVGPGKTLLIDECSFCECRISRGPIPSYKLSCQRTTCDPCPPNTVLQKVKGACCGKCLLMSCTVTLKNGNPVNIEPGKSIRDGCKTYNCKANEQGELTLETVVTTCPPFDRQKCLADGGKIIQLGDSCCETCEEPECKQVTGVLKYIRVDDCMTERQLNIHYCEGKCTSKSIYAIQTHRMEDQCICCSATQTEPMKVPLKCANGTIVEHEILQATNCECQSRTCTTNSSAP</sequence>
<evidence type="ECO:0000256" key="3">
    <source>
        <dbReference type="ARBA" id="ARBA00022525"/>
    </source>
</evidence>
<dbReference type="GO" id="GO:0031012">
    <property type="term" value="C:extracellular matrix"/>
    <property type="evidence" value="ECO:0007669"/>
    <property type="project" value="TreeGrafter"/>
</dbReference>
<dbReference type="SMART" id="SM00216">
    <property type="entry name" value="VWD"/>
    <property type="match status" value="4"/>
</dbReference>
<evidence type="ECO:0000256" key="8">
    <source>
        <dbReference type="ARBA" id="ARBA00022889"/>
    </source>
</evidence>
<keyword evidence="4" id="KW-0272">Extracellular matrix</keyword>
<feature type="domain" description="CTCK" evidence="15">
    <location>
        <begin position="2678"/>
        <end position="2766"/>
    </location>
</feature>
<feature type="signal peptide" evidence="14">
    <location>
        <begin position="1"/>
        <end position="20"/>
    </location>
</feature>
<dbReference type="CDD" id="cd19941">
    <property type="entry name" value="TIL"/>
    <property type="match status" value="5"/>
</dbReference>
<dbReference type="SUPFAM" id="SSF57603">
    <property type="entry name" value="FnI-like domain"/>
    <property type="match status" value="1"/>
</dbReference>
<evidence type="ECO:0000256" key="4">
    <source>
        <dbReference type="ARBA" id="ARBA00022530"/>
    </source>
</evidence>
<dbReference type="InterPro" id="IPR014853">
    <property type="entry name" value="VWF/SSPO/ZAN-like_Cys-rich_dom"/>
</dbReference>
<dbReference type="Gene3D" id="3.40.50.410">
    <property type="entry name" value="von Willebrand factor, type A domain"/>
    <property type="match status" value="3"/>
</dbReference>
<keyword evidence="10 13" id="KW-1015">Disulfide bond</keyword>
<keyword evidence="6" id="KW-0356">Hemostasis</keyword>
<evidence type="ECO:0000259" key="16">
    <source>
        <dbReference type="PROSITE" id="PS50184"/>
    </source>
</evidence>
<proteinExistence type="predicted"/>
<dbReference type="GO" id="GO:0005615">
    <property type="term" value="C:extracellular space"/>
    <property type="evidence" value="ECO:0007669"/>
    <property type="project" value="TreeGrafter"/>
</dbReference>
<dbReference type="CDD" id="cd01450">
    <property type="entry name" value="vWFA_subfamily_ECM"/>
    <property type="match status" value="2"/>
</dbReference>
<comment type="subcellular location">
    <subcellularLocation>
        <location evidence="1">Secreted</location>
        <location evidence="1">Extracellular space</location>
        <location evidence="1">Extracellular matrix</location>
    </subcellularLocation>
</comment>
<accession>A0AAV3AV89</accession>
<dbReference type="FunFam" id="2.10.25.10:FF:000284">
    <property type="entry name" value="von Willebrand factor"/>
    <property type="match status" value="1"/>
</dbReference>
<dbReference type="Proteomes" id="UP001181693">
    <property type="component" value="Unassembled WGS sequence"/>
</dbReference>
<feature type="domain" description="VWFD" evidence="18">
    <location>
        <begin position="863"/>
        <end position="1030"/>
    </location>
</feature>
<dbReference type="InterPro" id="IPR002919">
    <property type="entry name" value="TIL_dom"/>
</dbReference>
<evidence type="ECO:0000256" key="14">
    <source>
        <dbReference type="SAM" id="SignalP"/>
    </source>
</evidence>
<dbReference type="Pfam" id="PF25962">
    <property type="entry name" value="TIL_OTOGL_Mucin"/>
    <property type="match status" value="1"/>
</dbReference>
<dbReference type="SMART" id="SM00214">
    <property type="entry name" value="VWC"/>
    <property type="match status" value="6"/>
</dbReference>
<evidence type="ECO:0000256" key="13">
    <source>
        <dbReference type="PROSITE-ProRule" id="PRU00039"/>
    </source>
</evidence>
<evidence type="ECO:0000256" key="11">
    <source>
        <dbReference type="ARBA" id="ARBA00023180"/>
    </source>
</evidence>
<keyword evidence="5" id="KW-0165">Cleavage on pair of basic residues</keyword>
<evidence type="ECO:0000259" key="17">
    <source>
        <dbReference type="PROSITE" id="PS50234"/>
    </source>
</evidence>
<evidence type="ECO:0000256" key="5">
    <source>
        <dbReference type="ARBA" id="ARBA00022685"/>
    </source>
</evidence>
<dbReference type="PROSITE" id="PS01185">
    <property type="entry name" value="CTCK_1"/>
    <property type="match status" value="1"/>
</dbReference>